<evidence type="ECO:0000313" key="5">
    <source>
        <dbReference type="Proteomes" id="UP000006377"/>
    </source>
</evidence>
<dbReference type="InterPro" id="IPR006442">
    <property type="entry name" value="Antitoxin_Phd/YefM"/>
</dbReference>
<dbReference type="Gene3D" id="3.30.2310.20">
    <property type="entry name" value="RelE-like"/>
    <property type="match status" value="1"/>
</dbReference>
<gene>
    <name evidence="4" type="ordered locus">Plav_3603</name>
</gene>
<evidence type="ECO:0000313" key="4">
    <source>
        <dbReference type="EMBL" id="ABS65201.1"/>
    </source>
</evidence>
<reference evidence="4 5" key="1">
    <citation type="journal article" date="2011" name="Stand. Genomic Sci.">
        <title>Complete genome sequence of Parvibaculum lavamentivorans type strain (DS-1(T)).</title>
        <authorList>
            <person name="Schleheck D."/>
            <person name="Weiss M."/>
            <person name="Pitluck S."/>
            <person name="Bruce D."/>
            <person name="Land M.L."/>
            <person name="Han S."/>
            <person name="Saunders E."/>
            <person name="Tapia R."/>
            <person name="Detter C."/>
            <person name="Brettin T."/>
            <person name="Han J."/>
            <person name="Woyke T."/>
            <person name="Goodwin L."/>
            <person name="Pennacchio L."/>
            <person name="Nolan M."/>
            <person name="Cook A.M."/>
            <person name="Kjelleberg S."/>
            <person name="Thomas T."/>
        </authorList>
    </citation>
    <scope>NUCLEOTIDE SEQUENCE [LARGE SCALE GENOMIC DNA]</scope>
    <source>
        <strain evidence="5">DS-1 / DSM 13023 / NCIMB 13966</strain>
    </source>
</reference>
<dbReference type="Pfam" id="PF02604">
    <property type="entry name" value="PhdYeFM_antitox"/>
    <property type="match status" value="1"/>
</dbReference>
<keyword evidence="2" id="KW-1277">Toxin-antitoxin system</keyword>
<dbReference type="eggNOG" id="COG2026">
    <property type="taxonomic scope" value="Bacteria"/>
</dbReference>
<evidence type="ECO:0000256" key="2">
    <source>
        <dbReference type="ARBA" id="ARBA00022649"/>
    </source>
</evidence>
<dbReference type="InterPro" id="IPR007712">
    <property type="entry name" value="RelE/ParE_toxin"/>
</dbReference>
<dbReference type="AlphaFoldDB" id="A7HZ68"/>
<dbReference type="InterPro" id="IPR051405">
    <property type="entry name" value="phD/YefM_antitoxin"/>
</dbReference>
<name>A7HZ68_PARL1</name>
<dbReference type="STRING" id="402881.Plav_3603"/>
<dbReference type="OrthoDB" id="5297687at2"/>
<dbReference type="InterPro" id="IPR035093">
    <property type="entry name" value="RelE/ParE_toxin_dom_sf"/>
</dbReference>
<sequence length="176" mass="19687">MPRIAATAISSISALKQSPARIIEEAGAGPVAILNHNKPVAYLVAPDTYERMLEALADHEDMKRVLHREGQEVTPLIPEGAGEGRYRLGFVEEAMREWQGLAPSVRQPFERTLAKRLEEPHVERQRFPGLPGFYRIKLKKSGSGPVYVLVYKVEGERIEVREVGTGREDARMDEGV</sequence>
<dbReference type="PANTHER" id="PTHR33713">
    <property type="entry name" value="ANTITOXIN YAFN-RELATED"/>
    <property type="match status" value="1"/>
</dbReference>
<dbReference type="HOGENOM" id="CLU_1523733_0_0_5"/>
<dbReference type="Proteomes" id="UP000006377">
    <property type="component" value="Chromosome"/>
</dbReference>
<dbReference type="eggNOG" id="COG2161">
    <property type="taxonomic scope" value="Bacteria"/>
</dbReference>
<dbReference type="RefSeq" id="WP_012112461.1">
    <property type="nucleotide sequence ID" value="NC_009719.1"/>
</dbReference>
<dbReference type="KEGG" id="pla:Plav_3603"/>
<comment type="similarity">
    <text evidence="1 3">Belongs to the phD/YefM antitoxin family.</text>
</comment>
<dbReference type="SUPFAM" id="SSF143011">
    <property type="entry name" value="RelE-like"/>
    <property type="match status" value="1"/>
</dbReference>
<dbReference type="EMBL" id="CP000774">
    <property type="protein sequence ID" value="ABS65201.1"/>
    <property type="molecule type" value="Genomic_DNA"/>
</dbReference>
<evidence type="ECO:0000256" key="3">
    <source>
        <dbReference type="RuleBase" id="RU362080"/>
    </source>
</evidence>
<accession>A7HZ68</accession>
<keyword evidence="5" id="KW-1185">Reference proteome</keyword>
<protein>
    <recommendedName>
        <fullName evidence="3">Antitoxin</fullName>
    </recommendedName>
</protein>
<dbReference type="Pfam" id="PF05016">
    <property type="entry name" value="ParE_toxin"/>
    <property type="match status" value="1"/>
</dbReference>
<dbReference type="SUPFAM" id="SSF143120">
    <property type="entry name" value="YefM-like"/>
    <property type="match status" value="1"/>
</dbReference>
<evidence type="ECO:0000256" key="1">
    <source>
        <dbReference type="ARBA" id="ARBA00009981"/>
    </source>
</evidence>
<dbReference type="InterPro" id="IPR036165">
    <property type="entry name" value="YefM-like_sf"/>
</dbReference>
<proteinExistence type="inferred from homology"/>
<organism evidence="4 5">
    <name type="scientific">Parvibaculum lavamentivorans (strain DS-1 / DSM 13023 / NCIMB 13966)</name>
    <dbReference type="NCBI Taxonomy" id="402881"/>
    <lineage>
        <taxon>Bacteria</taxon>
        <taxon>Pseudomonadati</taxon>
        <taxon>Pseudomonadota</taxon>
        <taxon>Alphaproteobacteria</taxon>
        <taxon>Hyphomicrobiales</taxon>
        <taxon>Parvibaculaceae</taxon>
        <taxon>Parvibaculum</taxon>
    </lineage>
</organism>
<comment type="function">
    <text evidence="3">Antitoxin component of a type II toxin-antitoxin (TA) system.</text>
</comment>
<dbReference type="PANTHER" id="PTHR33713:SF10">
    <property type="entry name" value="ANTITOXIN YAFN"/>
    <property type="match status" value="1"/>
</dbReference>